<dbReference type="RefSeq" id="XP_001889405.1">
    <property type="nucleotide sequence ID" value="XM_001889370.1"/>
</dbReference>
<name>B0DZK9_LACBS</name>
<evidence type="ECO:0000313" key="2">
    <source>
        <dbReference type="Proteomes" id="UP000001194"/>
    </source>
</evidence>
<dbReference type="KEGG" id="lbc:LACBIDRAFT_334589"/>
<evidence type="ECO:0000313" key="1">
    <source>
        <dbReference type="EMBL" id="EDQ99994.1"/>
    </source>
</evidence>
<accession>B0DZK9</accession>
<keyword evidence="2" id="KW-1185">Reference proteome</keyword>
<proteinExistence type="predicted"/>
<organism evidence="2">
    <name type="scientific">Laccaria bicolor (strain S238N-H82 / ATCC MYA-4686)</name>
    <name type="common">Bicoloured deceiver</name>
    <name type="synonym">Laccaria laccata var. bicolor</name>
    <dbReference type="NCBI Taxonomy" id="486041"/>
    <lineage>
        <taxon>Eukaryota</taxon>
        <taxon>Fungi</taxon>
        <taxon>Dikarya</taxon>
        <taxon>Basidiomycota</taxon>
        <taxon>Agaricomycotina</taxon>
        <taxon>Agaricomycetes</taxon>
        <taxon>Agaricomycetidae</taxon>
        <taxon>Agaricales</taxon>
        <taxon>Agaricineae</taxon>
        <taxon>Hydnangiaceae</taxon>
        <taxon>Laccaria</taxon>
    </lineage>
</organism>
<reference evidence="1 2" key="1">
    <citation type="journal article" date="2008" name="Nature">
        <title>The genome of Laccaria bicolor provides insights into mycorrhizal symbiosis.</title>
        <authorList>
            <person name="Martin F."/>
            <person name="Aerts A."/>
            <person name="Ahren D."/>
            <person name="Brun A."/>
            <person name="Danchin E.G.J."/>
            <person name="Duchaussoy F."/>
            <person name="Gibon J."/>
            <person name="Kohler A."/>
            <person name="Lindquist E."/>
            <person name="Pereda V."/>
            <person name="Salamov A."/>
            <person name="Shapiro H.J."/>
            <person name="Wuyts J."/>
            <person name="Blaudez D."/>
            <person name="Buee M."/>
            <person name="Brokstein P."/>
            <person name="Canbaeck B."/>
            <person name="Cohen D."/>
            <person name="Courty P.E."/>
            <person name="Coutinho P.M."/>
            <person name="Delaruelle C."/>
            <person name="Detter J.C."/>
            <person name="Deveau A."/>
            <person name="DiFazio S."/>
            <person name="Duplessis S."/>
            <person name="Fraissinet-Tachet L."/>
            <person name="Lucic E."/>
            <person name="Frey-Klett P."/>
            <person name="Fourrey C."/>
            <person name="Feussner I."/>
            <person name="Gay G."/>
            <person name="Grimwood J."/>
            <person name="Hoegger P.J."/>
            <person name="Jain P."/>
            <person name="Kilaru S."/>
            <person name="Labbe J."/>
            <person name="Lin Y.C."/>
            <person name="Legue V."/>
            <person name="Le Tacon F."/>
            <person name="Marmeisse R."/>
            <person name="Melayah D."/>
            <person name="Montanini B."/>
            <person name="Muratet M."/>
            <person name="Nehls U."/>
            <person name="Niculita-Hirzel H."/>
            <person name="Oudot-Le Secq M.P."/>
            <person name="Peter M."/>
            <person name="Quesneville H."/>
            <person name="Rajashekar B."/>
            <person name="Reich M."/>
            <person name="Rouhier N."/>
            <person name="Schmutz J."/>
            <person name="Yin T."/>
            <person name="Chalot M."/>
            <person name="Henrissat B."/>
            <person name="Kuees U."/>
            <person name="Lucas S."/>
            <person name="Van de Peer Y."/>
            <person name="Podila G.K."/>
            <person name="Polle A."/>
            <person name="Pukkila P.J."/>
            <person name="Richardson P.M."/>
            <person name="Rouze P."/>
            <person name="Sanders I.R."/>
            <person name="Stajich J.E."/>
            <person name="Tunlid A."/>
            <person name="Tuskan G."/>
            <person name="Grigoriev I.V."/>
        </authorList>
    </citation>
    <scope>NUCLEOTIDE SEQUENCE [LARGE SCALE GENOMIC DNA]</scope>
    <source>
        <strain evidence="2">S238N-H82 / ATCC MYA-4686</strain>
    </source>
</reference>
<dbReference type="AlphaFoldDB" id="B0DZK9"/>
<dbReference type="GeneID" id="6085011"/>
<gene>
    <name evidence="1" type="ORF">LACBIDRAFT_334589</name>
</gene>
<dbReference type="Proteomes" id="UP000001194">
    <property type="component" value="Unassembled WGS sequence"/>
</dbReference>
<dbReference type="EMBL" id="DS547156">
    <property type="protein sequence ID" value="EDQ99994.1"/>
    <property type="molecule type" value="Genomic_DNA"/>
</dbReference>
<dbReference type="HOGENOM" id="CLU_1695791_0_0_1"/>
<protein>
    <submittedName>
        <fullName evidence="1">Predicted protein</fullName>
    </submittedName>
</protein>
<dbReference type="InParanoid" id="B0DZK9"/>
<sequence>MLDHFYAPGGDYDYERYLQRLAWTHPNPPRDIYLSDSKWTLGHFYLPRVIIPDVKLEDNCIRQTNFRVMWATFTPEYLAFLFGPPAQAFMARDSTCIRKQSMSLNEKEPVLRLRVPEEMPITFVGSRRKAALAIIALGLFSQNYGEIASCQLCYT</sequence>
<dbReference type="OrthoDB" id="3006662at2759"/>